<proteinExistence type="inferred from homology"/>
<dbReference type="Gene3D" id="3.40.30.10">
    <property type="entry name" value="Glutaredoxin"/>
    <property type="match status" value="5"/>
</dbReference>
<feature type="signal peptide" evidence="13">
    <location>
        <begin position="1"/>
        <end position="16"/>
    </location>
</feature>
<dbReference type="CDD" id="cd02995">
    <property type="entry name" value="PDI_a_PDI_a'_C"/>
    <property type="match status" value="1"/>
</dbReference>
<dbReference type="FunFam" id="3.40.30.10:FF:000107">
    <property type="entry name" value="Protein disulfide-isomerase 5-2"/>
    <property type="match status" value="1"/>
</dbReference>
<organism evidence="15 18">
    <name type="scientific">Adineta ricciae</name>
    <name type="common">Rotifer</name>
    <dbReference type="NCBI Taxonomy" id="249248"/>
    <lineage>
        <taxon>Eukaryota</taxon>
        <taxon>Metazoa</taxon>
        <taxon>Spiralia</taxon>
        <taxon>Gnathifera</taxon>
        <taxon>Rotifera</taxon>
        <taxon>Eurotatoria</taxon>
        <taxon>Bdelloidea</taxon>
        <taxon>Adinetida</taxon>
        <taxon>Adinetidae</taxon>
        <taxon>Adineta</taxon>
    </lineage>
</organism>
<comment type="similarity">
    <text evidence="3 12">Belongs to the protein disulfide isomerase family.</text>
</comment>
<dbReference type="GO" id="GO:0005788">
    <property type="term" value="C:endoplasmic reticulum lumen"/>
    <property type="evidence" value="ECO:0007669"/>
    <property type="project" value="UniProtKB-SubCell"/>
</dbReference>
<evidence type="ECO:0000256" key="12">
    <source>
        <dbReference type="RuleBase" id="RU004208"/>
    </source>
</evidence>
<dbReference type="PROSITE" id="PS51352">
    <property type="entry name" value="THIOREDOXIN_2"/>
    <property type="match status" value="3"/>
</dbReference>
<dbReference type="EMBL" id="CAJNOR010003669">
    <property type="protein sequence ID" value="CAF1436561.1"/>
    <property type="molecule type" value="Genomic_DNA"/>
</dbReference>
<dbReference type="GO" id="GO:0009986">
    <property type="term" value="C:cell surface"/>
    <property type="evidence" value="ECO:0007669"/>
    <property type="project" value="TreeGrafter"/>
</dbReference>
<evidence type="ECO:0000256" key="7">
    <source>
        <dbReference type="ARBA" id="ARBA00022824"/>
    </source>
</evidence>
<dbReference type="FunFam" id="3.40.30.10:FF:000017">
    <property type="entry name" value="Protein disulfide-isomerase A4"/>
    <property type="match status" value="1"/>
</dbReference>
<sequence length="614" mass="70020">MRSIVILALTFLLAFAFDEFSVPEGEDAPLTGPNVVVDLSSSNFTQFIQQHPVVLAEFYAPWCGHCKQLAPHYEQAARLMKDAANPVAFAKIDATIEESLAREYSIEGYPTIKIFHKNSEKPVEYEGPRQPASAIADFVKKYADPTWTPPPSDVVVLTVDNFETFTTEEELTLVEFYAPWCGHCKRLEPNFEKAATSLKKDTKIRLAKVDSTVETALAAAHNITGYPTLIVYRKGGKYAPYDGEQSEQGIVSTMKELLSLPSRELRNMNDYKNLFRKNDQPALIGVFQSDEDELYKLFIDYAYHHRKAFQFGHTFEKISALDGVQAPAIVLQQHSDVRSKYEKDKIVFTKANALESEFEEFVTKHQVPLVGVLTQENQRTTYLSRRPICVVIYDVDFSFDHRERTQYWRNKILKVANDYKDKYTFAIADEEKMSSLLKEFGLEESGEDINVGCFDKDGLKYRMEDDDEFTSESFEEFINKLIKGKVKPYIKSQTLPKQPIVNGIQTLVGKNFEKVVQDQTKNVLVFFYAPWCGHCTKFKPTYAALAQRYASRSNLIVAQIDATANDIPKGFEVAGFPTIYLVPMNNQPVKYEGNRDLDDLVKFIESHSQFKSEL</sequence>
<dbReference type="AlphaFoldDB" id="A0A814EIL8"/>
<evidence type="ECO:0000313" key="16">
    <source>
        <dbReference type="EMBL" id="CAF1436561.1"/>
    </source>
</evidence>
<comment type="subcellular location">
    <subcellularLocation>
        <location evidence="2">Endoplasmic reticulum lumen</location>
    </subcellularLocation>
</comment>
<evidence type="ECO:0000256" key="9">
    <source>
        <dbReference type="ARBA" id="ARBA00023235"/>
    </source>
</evidence>
<dbReference type="GO" id="GO:0034976">
    <property type="term" value="P:response to endoplasmic reticulum stress"/>
    <property type="evidence" value="ECO:0007669"/>
    <property type="project" value="TreeGrafter"/>
</dbReference>
<dbReference type="EMBL" id="CAJNOJ010000052">
    <property type="protein sequence ID" value="CAF0967829.1"/>
    <property type="molecule type" value="Genomic_DNA"/>
</dbReference>
<dbReference type="NCBIfam" id="TIGR01126">
    <property type="entry name" value="pdi_dom"/>
    <property type="match status" value="2"/>
</dbReference>
<evidence type="ECO:0000313" key="18">
    <source>
        <dbReference type="Proteomes" id="UP000663852"/>
    </source>
</evidence>
<evidence type="ECO:0000313" key="15">
    <source>
        <dbReference type="EMBL" id="CAF0967829.1"/>
    </source>
</evidence>
<keyword evidence="6" id="KW-0677">Repeat</keyword>
<dbReference type="InterPro" id="IPR013766">
    <property type="entry name" value="Thioredoxin_domain"/>
</dbReference>
<dbReference type="PANTHER" id="PTHR18929:SF210">
    <property type="entry name" value="PROTEIN DISULFIDE-ISOMERASE A4"/>
    <property type="match status" value="1"/>
</dbReference>
<dbReference type="InterPro" id="IPR017937">
    <property type="entry name" value="Thioredoxin_CS"/>
</dbReference>
<reference evidence="15" key="1">
    <citation type="submission" date="2021-02" db="EMBL/GenBank/DDBJ databases">
        <authorList>
            <person name="Nowell W R."/>
        </authorList>
    </citation>
    <scope>NUCLEOTIDE SEQUENCE</scope>
</reference>
<dbReference type="Proteomes" id="UP000663852">
    <property type="component" value="Unassembled WGS sequence"/>
</dbReference>
<dbReference type="OrthoDB" id="427280at2759"/>
<evidence type="ECO:0000256" key="1">
    <source>
        <dbReference type="ARBA" id="ARBA00001182"/>
    </source>
</evidence>
<gene>
    <name evidence="15" type="ORF">EDS130_LOCUS13210</name>
    <name evidence="16" type="ORF">XAT740_LOCUS36077</name>
</gene>
<evidence type="ECO:0000256" key="2">
    <source>
        <dbReference type="ARBA" id="ARBA00004319"/>
    </source>
</evidence>
<protein>
    <recommendedName>
        <fullName evidence="4 13">Protein disulfide-isomerase</fullName>
        <ecNumber evidence="4 13">5.3.4.1</ecNumber>
    </recommendedName>
</protein>
<evidence type="ECO:0000256" key="4">
    <source>
        <dbReference type="ARBA" id="ARBA00012723"/>
    </source>
</evidence>
<evidence type="ECO:0000256" key="6">
    <source>
        <dbReference type="ARBA" id="ARBA00022737"/>
    </source>
</evidence>
<comment type="caution">
    <text evidence="15">The sequence shown here is derived from an EMBL/GenBank/DDBJ whole genome shotgun (WGS) entry which is preliminary data.</text>
</comment>
<evidence type="ECO:0000256" key="3">
    <source>
        <dbReference type="ARBA" id="ARBA00006347"/>
    </source>
</evidence>
<evidence type="ECO:0000256" key="8">
    <source>
        <dbReference type="ARBA" id="ARBA00023157"/>
    </source>
</evidence>
<feature type="domain" description="Thioredoxin" evidence="14">
    <location>
        <begin position="11"/>
        <end position="144"/>
    </location>
</feature>
<evidence type="ECO:0000256" key="5">
    <source>
        <dbReference type="ARBA" id="ARBA00022729"/>
    </source>
</evidence>
<dbReference type="CDD" id="cd02961">
    <property type="entry name" value="PDI_a_family"/>
    <property type="match status" value="2"/>
</dbReference>
<dbReference type="Proteomes" id="UP000663828">
    <property type="component" value="Unassembled WGS sequence"/>
</dbReference>
<dbReference type="GO" id="GO:0003756">
    <property type="term" value="F:protein disulfide isomerase activity"/>
    <property type="evidence" value="ECO:0007669"/>
    <property type="project" value="UniProtKB-EC"/>
</dbReference>
<dbReference type="InterPro" id="IPR036249">
    <property type="entry name" value="Thioredoxin-like_sf"/>
</dbReference>
<evidence type="ECO:0000259" key="14">
    <source>
        <dbReference type="PROSITE" id="PS51352"/>
    </source>
</evidence>
<accession>A0A814EIL8</accession>
<dbReference type="SUPFAM" id="SSF52833">
    <property type="entry name" value="Thioredoxin-like"/>
    <property type="match status" value="5"/>
</dbReference>
<feature type="domain" description="Thioredoxin" evidence="14">
    <location>
        <begin position="492"/>
        <end position="609"/>
    </location>
</feature>
<dbReference type="EC" id="5.3.4.1" evidence="4 13"/>
<evidence type="ECO:0000256" key="13">
    <source>
        <dbReference type="RuleBase" id="RU361130"/>
    </source>
</evidence>
<keyword evidence="10 11" id="KW-0676">Redox-active center</keyword>
<feature type="domain" description="Thioredoxin" evidence="14">
    <location>
        <begin position="145"/>
        <end position="259"/>
    </location>
</feature>
<dbReference type="Pfam" id="PF00085">
    <property type="entry name" value="Thioredoxin"/>
    <property type="match status" value="3"/>
</dbReference>
<keyword evidence="17" id="KW-1185">Reference proteome</keyword>
<dbReference type="PANTHER" id="PTHR18929">
    <property type="entry name" value="PROTEIN DISULFIDE ISOMERASE"/>
    <property type="match status" value="1"/>
</dbReference>
<dbReference type="FunFam" id="3.40.30.10:FF:000076">
    <property type="entry name" value="Protein disulfide-isomerase A4"/>
    <property type="match status" value="1"/>
</dbReference>
<keyword evidence="9 13" id="KW-0413">Isomerase</keyword>
<feature type="chain" id="PRO_5035957019" description="Protein disulfide-isomerase" evidence="13">
    <location>
        <begin position="17"/>
        <end position="614"/>
    </location>
</feature>
<evidence type="ECO:0000313" key="17">
    <source>
        <dbReference type="Proteomes" id="UP000663828"/>
    </source>
</evidence>
<name>A0A814EIL8_ADIRI</name>
<feature type="disulfide bond" description="Redox-active" evidence="11">
    <location>
        <begin position="532"/>
        <end position="535"/>
    </location>
</feature>
<keyword evidence="7" id="KW-0256">Endoplasmic reticulum</keyword>
<dbReference type="GO" id="GO:0006457">
    <property type="term" value="P:protein folding"/>
    <property type="evidence" value="ECO:0007669"/>
    <property type="project" value="TreeGrafter"/>
</dbReference>
<dbReference type="InterPro" id="IPR005792">
    <property type="entry name" value="Prot_disulphide_isomerase"/>
</dbReference>
<dbReference type="InterPro" id="IPR005788">
    <property type="entry name" value="PDI_thioredoxin-like_dom"/>
</dbReference>
<feature type="disulfide bond" description="Redox-active" evidence="11">
    <location>
        <begin position="181"/>
        <end position="184"/>
    </location>
</feature>
<dbReference type="PRINTS" id="PR00421">
    <property type="entry name" value="THIOREDOXIN"/>
</dbReference>
<keyword evidence="5 13" id="KW-0732">Signal</keyword>
<comment type="catalytic activity">
    <reaction evidence="1 13">
        <text>Catalyzes the rearrangement of -S-S- bonds in proteins.</text>
        <dbReference type="EC" id="5.3.4.1"/>
    </reaction>
</comment>
<evidence type="ECO:0000256" key="10">
    <source>
        <dbReference type="ARBA" id="ARBA00023284"/>
    </source>
</evidence>
<dbReference type="Pfam" id="PF13848">
    <property type="entry name" value="Thioredoxin_6"/>
    <property type="match status" value="1"/>
</dbReference>
<dbReference type="NCBIfam" id="TIGR01130">
    <property type="entry name" value="ER_PDI_fam"/>
    <property type="match status" value="1"/>
</dbReference>
<dbReference type="PROSITE" id="PS00194">
    <property type="entry name" value="THIOREDOXIN_1"/>
    <property type="match status" value="3"/>
</dbReference>
<evidence type="ECO:0000256" key="11">
    <source>
        <dbReference type="PIRSR" id="PIRSR605792-51"/>
    </source>
</evidence>
<keyword evidence="8 11" id="KW-1015">Disulfide bond</keyword>